<dbReference type="Proteomes" id="UP000499080">
    <property type="component" value="Unassembled WGS sequence"/>
</dbReference>
<gene>
    <name evidence="1" type="ORF">AVEN_227088_1</name>
</gene>
<name>A0A4Y2BU90_ARAVE</name>
<evidence type="ECO:0000313" key="2">
    <source>
        <dbReference type="Proteomes" id="UP000499080"/>
    </source>
</evidence>
<organism evidence="1 2">
    <name type="scientific">Araneus ventricosus</name>
    <name type="common">Orbweaver spider</name>
    <name type="synonym">Epeira ventricosa</name>
    <dbReference type="NCBI Taxonomy" id="182803"/>
    <lineage>
        <taxon>Eukaryota</taxon>
        <taxon>Metazoa</taxon>
        <taxon>Ecdysozoa</taxon>
        <taxon>Arthropoda</taxon>
        <taxon>Chelicerata</taxon>
        <taxon>Arachnida</taxon>
        <taxon>Araneae</taxon>
        <taxon>Araneomorphae</taxon>
        <taxon>Entelegynae</taxon>
        <taxon>Araneoidea</taxon>
        <taxon>Araneidae</taxon>
        <taxon>Araneus</taxon>
    </lineage>
</organism>
<dbReference type="EMBL" id="BGPR01000115">
    <property type="protein sequence ID" value="GBL95831.1"/>
    <property type="molecule type" value="Genomic_DNA"/>
</dbReference>
<keyword evidence="2" id="KW-1185">Reference proteome</keyword>
<dbReference type="Gene3D" id="3.30.420.10">
    <property type="entry name" value="Ribonuclease H-like superfamily/Ribonuclease H"/>
    <property type="match status" value="1"/>
</dbReference>
<proteinExistence type="predicted"/>
<evidence type="ECO:0000313" key="1">
    <source>
        <dbReference type="EMBL" id="GBL95831.1"/>
    </source>
</evidence>
<sequence length="155" mass="17413">MSINLLFAAHGMEWKGDMPIEFIRYSALLMGAEKFSHHSVHVIANNLAAVESLASQDHFSKRKIQEVERNSPKINVWCALLHDTAIGPFFFAETSVTANIYLNMLQSYAIPQMQHLQPTIIFQQDAEARMFEHFAGTGLPVGYPQVTKGADLEVH</sequence>
<protein>
    <submittedName>
        <fullName evidence="1">Uncharacterized protein</fullName>
    </submittedName>
</protein>
<dbReference type="GO" id="GO:0003676">
    <property type="term" value="F:nucleic acid binding"/>
    <property type="evidence" value="ECO:0007669"/>
    <property type="project" value="InterPro"/>
</dbReference>
<accession>A0A4Y2BU90</accession>
<comment type="caution">
    <text evidence="1">The sequence shown here is derived from an EMBL/GenBank/DDBJ whole genome shotgun (WGS) entry which is preliminary data.</text>
</comment>
<dbReference type="InterPro" id="IPR036397">
    <property type="entry name" value="RNaseH_sf"/>
</dbReference>
<dbReference type="AlphaFoldDB" id="A0A4Y2BU90"/>
<reference evidence="1 2" key="1">
    <citation type="journal article" date="2019" name="Sci. Rep.">
        <title>Orb-weaving spider Araneus ventricosus genome elucidates the spidroin gene catalogue.</title>
        <authorList>
            <person name="Kono N."/>
            <person name="Nakamura H."/>
            <person name="Ohtoshi R."/>
            <person name="Moran D.A.P."/>
            <person name="Shinohara A."/>
            <person name="Yoshida Y."/>
            <person name="Fujiwara M."/>
            <person name="Mori M."/>
            <person name="Tomita M."/>
            <person name="Arakawa K."/>
        </authorList>
    </citation>
    <scope>NUCLEOTIDE SEQUENCE [LARGE SCALE GENOMIC DNA]</scope>
</reference>